<feature type="transmembrane region" description="Helical" evidence="1">
    <location>
        <begin position="56"/>
        <end position="76"/>
    </location>
</feature>
<evidence type="ECO:0000313" key="2">
    <source>
        <dbReference type="EMBL" id="TCC57420.1"/>
    </source>
</evidence>
<keyword evidence="3" id="KW-1185">Reference proteome</keyword>
<dbReference type="AlphaFoldDB" id="A0A4R0KCM8"/>
<dbReference type="OrthoDB" id="3826074at2"/>
<keyword evidence="1" id="KW-0472">Membrane</keyword>
<evidence type="ECO:0000313" key="3">
    <source>
        <dbReference type="Proteomes" id="UP000291144"/>
    </source>
</evidence>
<evidence type="ECO:0000256" key="1">
    <source>
        <dbReference type="SAM" id="Phobius"/>
    </source>
</evidence>
<dbReference type="Proteomes" id="UP000291144">
    <property type="component" value="Unassembled WGS sequence"/>
</dbReference>
<name>A0A4R0KCM8_9ACTN</name>
<protein>
    <submittedName>
        <fullName evidence="2">Uncharacterized protein</fullName>
    </submittedName>
</protein>
<sequence length="274" mass="29423">MSKHDTLDLLRRLDPVAGDDPAQAVRAESRDELLTRIGQTPPPAPKAPKSAVRRRLVPVLVATAVIAATAVCLVELPGDSRQEALGPALSFSSEGDYLRVRIVDPAADTARYNKEFKKRHLNITLELLPGSPSTVGLSPAAAFGPDSDNIQQSEDPEGCVEAGTYPCVPQFLIPKNYSGEAGLVIARATRPGEKVQFTGPIDGRGEALEGVKYKNLRVSQVLAILKQRGYTVPEYRLLVGSTATAPKSVPANYFVKGGFLIKDKDVILDVSAKR</sequence>
<keyword evidence="1" id="KW-0812">Transmembrane</keyword>
<accession>A0A4R0KCM8</accession>
<dbReference type="RefSeq" id="WP_131361769.1">
    <property type="nucleotide sequence ID" value="NZ_SJKB01000010.1"/>
</dbReference>
<comment type="caution">
    <text evidence="2">The sequence shown here is derived from an EMBL/GenBank/DDBJ whole genome shotgun (WGS) entry which is preliminary data.</text>
</comment>
<dbReference type="EMBL" id="SJKB01000010">
    <property type="protein sequence ID" value="TCC57420.1"/>
    <property type="molecule type" value="Genomic_DNA"/>
</dbReference>
<proteinExistence type="predicted"/>
<organism evidence="2 3">
    <name type="scientific">Kribbella pittospori</name>
    <dbReference type="NCBI Taxonomy" id="722689"/>
    <lineage>
        <taxon>Bacteria</taxon>
        <taxon>Bacillati</taxon>
        <taxon>Actinomycetota</taxon>
        <taxon>Actinomycetes</taxon>
        <taxon>Propionibacteriales</taxon>
        <taxon>Kribbellaceae</taxon>
        <taxon>Kribbella</taxon>
    </lineage>
</organism>
<gene>
    <name evidence="2" type="ORF">E0H73_28940</name>
</gene>
<keyword evidence="1" id="KW-1133">Transmembrane helix</keyword>
<reference evidence="2 3" key="1">
    <citation type="submission" date="2019-02" db="EMBL/GenBank/DDBJ databases">
        <title>Kribbella capetownensis sp. nov. and Kribbella speibonae sp. nov., isolated from soil.</title>
        <authorList>
            <person name="Curtis S.M."/>
            <person name="Norton I."/>
            <person name="Everest G.J."/>
            <person name="Meyers P.R."/>
        </authorList>
    </citation>
    <scope>NUCLEOTIDE SEQUENCE [LARGE SCALE GENOMIC DNA]</scope>
    <source>
        <strain evidence="2 3">NRRL B-24813</strain>
    </source>
</reference>